<evidence type="ECO:0000313" key="2">
    <source>
        <dbReference type="Proteomes" id="UP000256269"/>
    </source>
</evidence>
<dbReference type="Proteomes" id="UP000256269">
    <property type="component" value="Unassembled WGS sequence"/>
</dbReference>
<organism evidence="1 2">
    <name type="scientific">Kutzneria buriramensis</name>
    <dbReference type="NCBI Taxonomy" id="1045776"/>
    <lineage>
        <taxon>Bacteria</taxon>
        <taxon>Bacillati</taxon>
        <taxon>Actinomycetota</taxon>
        <taxon>Actinomycetes</taxon>
        <taxon>Pseudonocardiales</taxon>
        <taxon>Pseudonocardiaceae</taxon>
        <taxon>Kutzneria</taxon>
    </lineage>
</organism>
<protein>
    <submittedName>
        <fullName evidence="1">Uncharacterized protein</fullName>
    </submittedName>
</protein>
<keyword evidence="2" id="KW-1185">Reference proteome</keyword>
<gene>
    <name evidence="1" type="ORF">BCF44_101654</name>
</gene>
<sequence>MSDDQWETTAWESRRDPWFSEPVEWPTRQPALPAWSARDFEQQLLIPLPRRSTEWL</sequence>
<proteinExistence type="predicted"/>
<dbReference type="RefSeq" id="WP_170217309.1">
    <property type="nucleotide sequence ID" value="NZ_CP144375.1"/>
</dbReference>
<accession>A0A3E0IA78</accession>
<reference evidence="1 2" key="1">
    <citation type="submission" date="2018-08" db="EMBL/GenBank/DDBJ databases">
        <title>Genomic Encyclopedia of Archaeal and Bacterial Type Strains, Phase II (KMG-II): from individual species to whole genera.</title>
        <authorList>
            <person name="Goeker M."/>
        </authorList>
    </citation>
    <scope>NUCLEOTIDE SEQUENCE [LARGE SCALE GENOMIC DNA]</scope>
    <source>
        <strain evidence="1 2">DSM 45791</strain>
    </source>
</reference>
<name>A0A3E0IA78_9PSEU</name>
<dbReference type="EMBL" id="QUNO01000001">
    <property type="protein sequence ID" value="REH55628.1"/>
    <property type="molecule type" value="Genomic_DNA"/>
</dbReference>
<dbReference type="AlphaFoldDB" id="A0A3E0IA78"/>
<evidence type="ECO:0000313" key="1">
    <source>
        <dbReference type="EMBL" id="REH55628.1"/>
    </source>
</evidence>
<comment type="caution">
    <text evidence="1">The sequence shown here is derived from an EMBL/GenBank/DDBJ whole genome shotgun (WGS) entry which is preliminary data.</text>
</comment>